<organism evidence="8 9">
    <name type="scientific">Penicillium salamii</name>
    <dbReference type="NCBI Taxonomy" id="1612424"/>
    <lineage>
        <taxon>Eukaryota</taxon>
        <taxon>Fungi</taxon>
        <taxon>Dikarya</taxon>
        <taxon>Ascomycota</taxon>
        <taxon>Pezizomycotina</taxon>
        <taxon>Eurotiomycetes</taxon>
        <taxon>Eurotiomycetidae</taxon>
        <taxon>Eurotiales</taxon>
        <taxon>Aspergillaceae</taxon>
        <taxon>Penicillium</taxon>
    </lineage>
</organism>
<feature type="transmembrane region" description="Helical" evidence="6">
    <location>
        <begin position="35"/>
        <end position="55"/>
    </location>
</feature>
<evidence type="ECO:0000256" key="5">
    <source>
        <dbReference type="ARBA" id="ARBA00023136"/>
    </source>
</evidence>
<dbReference type="GO" id="GO:0016020">
    <property type="term" value="C:membrane"/>
    <property type="evidence" value="ECO:0007669"/>
    <property type="project" value="UniProtKB-SubCell"/>
</dbReference>
<feature type="transmembrane region" description="Helical" evidence="6">
    <location>
        <begin position="274"/>
        <end position="296"/>
    </location>
</feature>
<dbReference type="OrthoDB" id="5061285at2759"/>
<dbReference type="PANTHER" id="PTHR48022">
    <property type="entry name" value="PLASTIDIC GLUCOSE TRANSPORTER 4"/>
    <property type="match status" value="1"/>
</dbReference>
<evidence type="ECO:0000259" key="7">
    <source>
        <dbReference type="PROSITE" id="PS50850"/>
    </source>
</evidence>
<comment type="subcellular location">
    <subcellularLocation>
        <location evidence="1">Membrane</location>
        <topology evidence="1">Multi-pass membrane protein</topology>
    </subcellularLocation>
</comment>
<feature type="transmembrane region" description="Helical" evidence="6">
    <location>
        <begin position="303"/>
        <end position="321"/>
    </location>
</feature>
<name>A0A9W4NES0_9EURO</name>
<dbReference type="EMBL" id="CAJVPG010000188">
    <property type="protein sequence ID" value="CAG8369900.1"/>
    <property type="molecule type" value="Genomic_DNA"/>
</dbReference>
<dbReference type="PROSITE" id="PS50850">
    <property type="entry name" value="MFS"/>
    <property type="match status" value="1"/>
</dbReference>
<evidence type="ECO:0000256" key="3">
    <source>
        <dbReference type="ARBA" id="ARBA00022692"/>
    </source>
</evidence>
<keyword evidence="9" id="KW-1185">Reference proteome</keyword>
<dbReference type="PANTHER" id="PTHR48022:SF83">
    <property type="entry name" value="MAJOR FACILITATOR SUPERFAMILY (MFS) PROFILE DOMAIN-CONTAINING PROTEIN"/>
    <property type="match status" value="1"/>
</dbReference>
<gene>
    <name evidence="8" type="ORF">PSALAMII_LOCUS4636</name>
</gene>
<feature type="domain" description="Major facilitator superfamily (MFS) profile" evidence="7">
    <location>
        <begin position="1"/>
        <end position="429"/>
    </location>
</feature>
<evidence type="ECO:0000313" key="9">
    <source>
        <dbReference type="Proteomes" id="UP001152649"/>
    </source>
</evidence>
<keyword evidence="3 6" id="KW-0812">Transmembrane</keyword>
<proteinExistence type="inferred from homology"/>
<keyword evidence="4 6" id="KW-1133">Transmembrane helix</keyword>
<feature type="transmembrane region" description="Helical" evidence="6">
    <location>
        <begin position="62"/>
        <end position="80"/>
    </location>
</feature>
<dbReference type="Gene3D" id="1.20.1250.20">
    <property type="entry name" value="MFS general substrate transporter like domains"/>
    <property type="match status" value="1"/>
</dbReference>
<feature type="transmembrane region" description="Helical" evidence="6">
    <location>
        <begin position="373"/>
        <end position="394"/>
    </location>
</feature>
<dbReference type="InterPro" id="IPR050360">
    <property type="entry name" value="MFS_Sugar_Transporters"/>
</dbReference>
<reference evidence="8" key="1">
    <citation type="submission" date="2021-07" db="EMBL/GenBank/DDBJ databases">
        <authorList>
            <person name="Branca A.L. A."/>
        </authorList>
    </citation>
    <scope>NUCLEOTIDE SEQUENCE</scope>
</reference>
<evidence type="ECO:0000256" key="1">
    <source>
        <dbReference type="ARBA" id="ARBA00004141"/>
    </source>
</evidence>
<dbReference type="SUPFAM" id="SSF103473">
    <property type="entry name" value="MFS general substrate transporter"/>
    <property type="match status" value="1"/>
</dbReference>
<dbReference type="Pfam" id="PF00083">
    <property type="entry name" value="Sugar_tr"/>
    <property type="match status" value="1"/>
</dbReference>
<protein>
    <recommendedName>
        <fullName evidence="7">Major facilitator superfamily (MFS) profile domain-containing protein</fullName>
    </recommendedName>
</protein>
<keyword evidence="5 6" id="KW-0472">Membrane</keyword>
<feature type="transmembrane region" description="Helical" evidence="6">
    <location>
        <begin position="245"/>
        <end position="268"/>
    </location>
</feature>
<comment type="caution">
    <text evidence="8">The sequence shown here is derived from an EMBL/GenBank/DDBJ whole genome shotgun (WGS) entry which is preliminary data.</text>
</comment>
<feature type="transmembrane region" description="Helical" evidence="6">
    <location>
        <begin position="120"/>
        <end position="144"/>
    </location>
</feature>
<dbReference type="GO" id="GO:0005351">
    <property type="term" value="F:carbohydrate:proton symporter activity"/>
    <property type="evidence" value="ECO:0007669"/>
    <property type="project" value="TreeGrafter"/>
</dbReference>
<comment type="similarity">
    <text evidence="2">Belongs to the major facilitator superfamily. Sugar transporter (TC 2.A.1.1) family.</text>
</comment>
<dbReference type="InterPro" id="IPR005828">
    <property type="entry name" value="MFS_sugar_transport-like"/>
</dbReference>
<feature type="transmembrane region" description="Helical" evidence="6">
    <location>
        <begin position="86"/>
        <end position="108"/>
    </location>
</feature>
<dbReference type="InterPro" id="IPR036259">
    <property type="entry name" value="MFS_trans_sf"/>
</dbReference>
<dbReference type="FunFam" id="1.20.1250.20:FF:000078">
    <property type="entry name" value="MFS maltose transporter, putative"/>
    <property type="match status" value="1"/>
</dbReference>
<dbReference type="Proteomes" id="UP001152649">
    <property type="component" value="Unassembled WGS sequence"/>
</dbReference>
<evidence type="ECO:0000256" key="4">
    <source>
        <dbReference type="ARBA" id="ARBA00022989"/>
    </source>
</evidence>
<evidence type="ECO:0000256" key="2">
    <source>
        <dbReference type="ARBA" id="ARBA00010992"/>
    </source>
</evidence>
<feature type="transmembrane region" description="Helical" evidence="6">
    <location>
        <begin position="400"/>
        <end position="425"/>
    </location>
</feature>
<evidence type="ECO:0000313" key="8">
    <source>
        <dbReference type="EMBL" id="CAG8369900.1"/>
    </source>
</evidence>
<feature type="transmembrane region" description="Helical" evidence="6">
    <location>
        <begin position="341"/>
        <end position="361"/>
    </location>
</feature>
<accession>A0A9W4NES0</accession>
<dbReference type="AlphaFoldDB" id="A0A9W4NES0"/>
<feature type="transmembrane region" description="Helical" evidence="6">
    <location>
        <begin position="150"/>
        <end position="173"/>
    </location>
</feature>
<evidence type="ECO:0000256" key="6">
    <source>
        <dbReference type="SAM" id="Phobius"/>
    </source>
</evidence>
<dbReference type="InterPro" id="IPR020846">
    <property type="entry name" value="MFS_dom"/>
</dbReference>
<sequence>MPAWIAQLFAVPAFTSRFGYEYKGQYVISAKWQSALAAVSIAGLFIGAPIVAVLMDRYGRRPTLLLCLVLSAAFTFIQFFSTTLPVLLVGTLLMGCVLGCFGVLSLTYAMEVAPLHLRGVLGGLYSVGIITGPVLATALAQGAVNMSSVWAYRMGFAIQWVWPLFLFPASFFVPESPVWLTRQGRAADAEAALRRLAVPGLDVLPDLERMVELDRQEQSFEASSSYTDIFKGTNLRRTMISTISYASIATTGNNLANNTAYFMLLAGVDADTGLYWSLGCTLAAFVASFAGLYILARCRRRRIYIWAQLISSLCLLLIGFLQLEPGYYQSRKAVSAQGGFMVVWNLTYGAVIGPLSTVIMAEVSSNALRAKTVAFASMVQSVVVVLGMTIHPYFLAPESAHLQGFVGFIAGGSGILWTLWAFFLLPETSLSIEKLDDLFHRQVSTRRFTG</sequence>